<accession>A0A1H8ICA3</accession>
<evidence type="ECO:0000256" key="1">
    <source>
        <dbReference type="ARBA" id="ARBA00023002"/>
    </source>
</evidence>
<evidence type="ECO:0000259" key="2">
    <source>
        <dbReference type="Pfam" id="PF01266"/>
    </source>
</evidence>
<dbReference type="Gene3D" id="3.30.9.10">
    <property type="entry name" value="D-Amino Acid Oxidase, subunit A, domain 2"/>
    <property type="match status" value="1"/>
</dbReference>
<dbReference type="Proteomes" id="UP000198761">
    <property type="component" value="Unassembled WGS sequence"/>
</dbReference>
<protein>
    <submittedName>
        <fullName evidence="3">Glycine/D-amino acid oxidase</fullName>
    </submittedName>
</protein>
<dbReference type="PANTHER" id="PTHR13847:SF281">
    <property type="entry name" value="FAD DEPENDENT OXIDOREDUCTASE DOMAIN-CONTAINING PROTEIN"/>
    <property type="match status" value="1"/>
</dbReference>
<feature type="domain" description="FAD dependent oxidoreductase" evidence="2">
    <location>
        <begin position="38"/>
        <end position="402"/>
    </location>
</feature>
<name>A0A1H8ICA3_9RHOB</name>
<evidence type="ECO:0000313" key="4">
    <source>
        <dbReference type="Proteomes" id="UP000198761"/>
    </source>
</evidence>
<dbReference type="Gene3D" id="3.50.50.60">
    <property type="entry name" value="FAD/NAD(P)-binding domain"/>
    <property type="match status" value="1"/>
</dbReference>
<gene>
    <name evidence="3" type="ORF">SAMN04488103_106169</name>
</gene>
<dbReference type="GO" id="GO:0016491">
    <property type="term" value="F:oxidoreductase activity"/>
    <property type="evidence" value="ECO:0007669"/>
    <property type="project" value="UniProtKB-KW"/>
</dbReference>
<dbReference type="STRING" id="933059.SAMN04488103_106169"/>
<keyword evidence="1" id="KW-0560">Oxidoreductase</keyword>
<evidence type="ECO:0000313" key="3">
    <source>
        <dbReference type="EMBL" id="SEN65398.1"/>
    </source>
</evidence>
<dbReference type="GO" id="GO:0005737">
    <property type="term" value="C:cytoplasm"/>
    <property type="evidence" value="ECO:0007669"/>
    <property type="project" value="TreeGrafter"/>
</dbReference>
<organism evidence="3 4">
    <name type="scientific">Gemmobacter aquatilis</name>
    <dbReference type="NCBI Taxonomy" id="933059"/>
    <lineage>
        <taxon>Bacteria</taxon>
        <taxon>Pseudomonadati</taxon>
        <taxon>Pseudomonadota</taxon>
        <taxon>Alphaproteobacteria</taxon>
        <taxon>Rhodobacterales</taxon>
        <taxon>Paracoccaceae</taxon>
        <taxon>Gemmobacter</taxon>
    </lineage>
</organism>
<dbReference type="RefSeq" id="WP_091301774.1">
    <property type="nucleotide sequence ID" value="NZ_FOCE01000006.1"/>
</dbReference>
<sequence>MSLRSVRRLPVHTGPAGWAAILPPAAPRAALRGEMGCDVAIIGAGFAGLSAARRLRQIAPDARVIVLDAGRVAEGAAGRNSGFMIDLPHELTSSDYAGAGEARDRVLTRLNRHAIDFAEAAVRDYAIPAGYFQRSGKINAAGSGVGMAANVSYAAHLAALKEPHEMLDAQVMRQITGSGYYQGGLFTPGTAMLQPAGYVRGLAEGLEREGVTILEQSPVTRFEAVGAGWRLLGAGGAITAAKVILANNGHLESFGFKQGRLMHILLNACMTAEIPAEALRALGGQDCWGATPADPMGSTVRRISTAQGGNRIVIRQGGYYRPDMQTSAADLARVTRKMRQKFEARFPQLAGLPFEHAWSGHLCLSKNAVSVMRELEPGLFSACVQNGLGTARGTLTGIGAAELACGQTSAITGFFTAEAEPARLPPHPFDTIGANLYLRWKEWQARAE</sequence>
<dbReference type="SUPFAM" id="SSF51905">
    <property type="entry name" value="FAD/NAD(P)-binding domain"/>
    <property type="match status" value="1"/>
</dbReference>
<dbReference type="AlphaFoldDB" id="A0A1H8ICA3"/>
<dbReference type="Pfam" id="PF01266">
    <property type="entry name" value="DAO"/>
    <property type="match status" value="1"/>
</dbReference>
<proteinExistence type="predicted"/>
<dbReference type="PANTHER" id="PTHR13847">
    <property type="entry name" value="SARCOSINE DEHYDROGENASE-RELATED"/>
    <property type="match status" value="1"/>
</dbReference>
<keyword evidence="4" id="KW-1185">Reference proteome</keyword>
<reference evidence="3 4" key="1">
    <citation type="submission" date="2016-10" db="EMBL/GenBank/DDBJ databases">
        <authorList>
            <person name="de Groot N.N."/>
        </authorList>
    </citation>
    <scope>NUCLEOTIDE SEQUENCE [LARGE SCALE GENOMIC DNA]</scope>
    <source>
        <strain evidence="3 4">DSM 3857</strain>
    </source>
</reference>
<dbReference type="InterPro" id="IPR006076">
    <property type="entry name" value="FAD-dep_OxRdtase"/>
</dbReference>
<dbReference type="EMBL" id="FOCE01000006">
    <property type="protein sequence ID" value="SEN65398.1"/>
    <property type="molecule type" value="Genomic_DNA"/>
</dbReference>
<dbReference type="InterPro" id="IPR036188">
    <property type="entry name" value="FAD/NAD-bd_sf"/>
</dbReference>
<dbReference type="OrthoDB" id="311718at2"/>